<evidence type="ECO:0000259" key="13">
    <source>
        <dbReference type="Pfam" id="PF09349"/>
    </source>
</evidence>
<evidence type="ECO:0000256" key="1">
    <source>
        <dbReference type="ARBA" id="ARBA00001163"/>
    </source>
</evidence>
<accession>A0A921Z1Y8</accession>
<evidence type="ECO:0000256" key="4">
    <source>
        <dbReference type="ARBA" id="ARBA00004754"/>
    </source>
</evidence>
<comment type="caution">
    <text evidence="14">The sequence shown here is derived from an EMBL/GenBank/DDBJ whole genome shotgun (WGS) entry which is preliminary data.</text>
</comment>
<comment type="pathway">
    <text evidence="4">Purine metabolism; urate degradation; (S)-allantoin from urate: step 3/3.</text>
</comment>
<evidence type="ECO:0000256" key="10">
    <source>
        <dbReference type="ARBA" id="ARBA00023239"/>
    </source>
</evidence>
<comment type="similarity">
    <text evidence="5">Belongs to the OHCU decarboxylase family.</text>
</comment>
<reference evidence="14" key="2">
    <citation type="submission" date="2020-12" db="EMBL/GenBank/DDBJ databases">
        <authorList>
            <person name="Kanost M."/>
        </authorList>
    </citation>
    <scope>NUCLEOTIDE SEQUENCE</scope>
</reference>
<keyword evidence="15" id="KW-1185">Reference proteome</keyword>
<dbReference type="AlphaFoldDB" id="A0A921Z1Y8"/>
<sequence length="174" mass="19727">MAAKIGIDDVNLLPDDEFVCVFGNVIELCPTAAIHVKKSRPFAKLSDIHDAFNKYLETVSFGDKLQILQLHPDLAGRLAAQGKLTKESTNEQRAAGLHELTLQQKSLIDKYNERYKAKFGFPFIVCARENKVESIIEGLQQRYCNTQEKEITIALEEVKKICKLRILDIVTDDY</sequence>
<reference evidence="14" key="1">
    <citation type="journal article" date="2016" name="Insect Biochem. Mol. Biol.">
        <title>Multifaceted biological insights from a draft genome sequence of the tobacco hornworm moth, Manduca sexta.</title>
        <authorList>
            <person name="Kanost M.R."/>
            <person name="Arrese E.L."/>
            <person name="Cao X."/>
            <person name="Chen Y.R."/>
            <person name="Chellapilla S."/>
            <person name="Goldsmith M.R."/>
            <person name="Grosse-Wilde E."/>
            <person name="Heckel D.G."/>
            <person name="Herndon N."/>
            <person name="Jiang H."/>
            <person name="Papanicolaou A."/>
            <person name="Qu J."/>
            <person name="Soulages J.L."/>
            <person name="Vogel H."/>
            <person name="Walters J."/>
            <person name="Waterhouse R.M."/>
            <person name="Ahn S.J."/>
            <person name="Almeida F.C."/>
            <person name="An C."/>
            <person name="Aqrawi P."/>
            <person name="Bretschneider A."/>
            <person name="Bryant W.B."/>
            <person name="Bucks S."/>
            <person name="Chao H."/>
            <person name="Chevignon G."/>
            <person name="Christen J.M."/>
            <person name="Clarke D.F."/>
            <person name="Dittmer N.T."/>
            <person name="Ferguson L.C.F."/>
            <person name="Garavelou S."/>
            <person name="Gordon K.H.J."/>
            <person name="Gunaratna R.T."/>
            <person name="Han Y."/>
            <person name="Hauser F."/>
            <person name="He Y."/>
            <person name="Heidel-Fischer H."/>
            <person name="Hirsh A."/>
            <person name="Hu Y."/>
            <person name="Jiang H."/>
            <person name="Kalra D."/>
            <person name="Klinner C."/>
            <person name="Konig C."/>
            <person name="Kovar C."/>
            <person name="Kroll A.R."/>
            <person name="Kuwar S.S."/>
            <person name="Lee S.L."/>
            <person name="Lehman R."/>
            <person name="Li K."/>
            <person name="Li Z."/>
            <person name="Liang H."/>
            <person name="Lovelace S."/>
            <person name="Lu Z."/>
            <person name="Mansfield J.H."/>
            <person name="McCulloch K.J."/>
            <person name="Mathew T."/>
            <person name="Morton B."/>
            <person name="Muzny D.M."/>
            <person name="Neunemann D."/>
            <person name="Ongeri F."/>
            <person name="Pauchet Y."/>
            <person name="Pu L.L."/>
            <person name="Pyrousis I."/>
            <person name="Rao X.J."/>
            <person name="Redding A."/>
            <person name="Roesel C."/>
            <person name="Sanchez-Gracia A."/>
            <person name="Schaack S."/>
            <person name="Shukla A."/>
            <person name="Tetreau G."/>
            <person name="Wang Y."/>
            <person name="Xiong G.H."/>
            <person name="Traut W."/>
            <person name="Walsh T.K."/>
            <person name="Worley K.C."/>
            <person name="Wu D."/>
            <person name="Wu W."/>
            <person name="Wu Y.Q."/>
            <person name="Zhang X."/>
            <person name="Zou Z."/>
            <person name="Zucker H."/>
            <person name="Briscoe A.D."/>
            <person name="Burmester T."/>
            <person name="Clem R.J."/>
            <person name="Feyereisen R."/>
            <person name="Grimmelikhuijzen C.J.P."/>
            <person name="Hamodrakas S.J."/>
            <person name="Hansson B.S."/>
            <person name="Huguet E."/>
            <person name="Jermiin L.S."/>
            <person name="Lan Q."/>
            <person name="Lehman H.K."/>
            <person name="Lorenzen M."/>
            <person name="Merzendorfer H."/>
            <person name="Michalopoulos I."/>
            <person name="Morton D.B."/>
            <person name="Muthukrishnan S."/>
            <person name="Oakeshott J.G."/>
            <person name="Palmer W."/>
            <person name="Park Y."/>
            <person name="Passarelli A.L."/>
            <person name="Rozas J."/>
            <person name="Schwartz L.M."/>
            <person name="Smith W."/>
            <person name="Southgate A."/>
            <person name="Vilcinskas A."/>
            <person name="Vogt R."/>
            <person name="Wang P."/>
            <person name="Werren J."/>
            <person name="Yu X.Q."/>
            <person name="Zhou J.J."/>
            <person name="Brown S.J."/>
            <person name="Scherer S.E."/>
            <person name="Richards S."/>
            <person name="Blissard G.W."/>
        </authorList>
    </citation>
    <scope>NUCLEOTIDE SEQUENCE</scope>
</reference>
<dbReference type="GO" id="GO:0006144">
    <property type="term" value="P:purine nucleobase metabolic process"/>
    <property type="evidence" value="ECO:0007669"/>
    <property type="project" value="UniProtKB-KW"/>
</dbReference>
<evidence type="ECO:0000313" key="15">
    <source>
        <dbReference type="Proteomes" id="UP000791440"/>
    </source>
</evidence>
<evidence type="ECO:0000256" key="8">
    <source>
        <dbReference type="ARBA" id="ARBA00022793"/>
    </source>
</evidence>
<keyword evidence="8" id="KW-0210">Decarboxylase</keyword>
<dbReference type="PANTHER" id="PTHR43466">
    <property type="entry name" value="2-OXO-4-HYDROXY-4-CARBOXY-5-UREIDOIMIDAZOLINE DECARBOXYLASE-RELATED"/>
    <property type="match status" value="1"/>
</dbReference>
<evidence type="ECO:0000256" key="3">
    <source>
        <dbReference type="ARBA" id="ARBA00004275"/>
    </source>
</evidence>
<evidence type="ECO:0000256" key="7">
    <source>
        <dbReference type="ARBA" id="ARBA00022631"/>
    </source>
</evidence>
<dbReference type="Proteomes" id="UP000791440">
    <property type="component" value="Unassembled WGS sequence"/>
</dbReference>
<evidence type="ECO:0000256" key="5">
    <source>
        <dbReference type="ARBA" id="ARBA00005793"/>
    </source>
</evidence>
<comment type="catalytic activity">
    <reaction evidence="1">
        <text>5-hydroxy-2-oxo-4-ureido-2,5-dihydro-1H-imidazole-5-carboxylate + H(+) = (S)-allantoin + CO2</text>
        <dbReference type="Rhea" id="RHEA:26301"/>
        <dbReference type="ChEBI" id="CHEBI:15378"/>
        <dbReference type="ChEBI" id="CHEBI:15678"/>
        <dbReference type="ChEBI" id="CHEBI:16526"/>
        <dbReference type="ChEBI" id="CHEBI:58639"/>
        <dbReference type="EC" id="4.1.1.97"/>
    </reaction>
</comment>
<dbReference type="PANTHER" id="PTHR43466:SF1">
    <property type="entry name" value="2-OXO-4-HYDROXY-4-CARBOXY-5-UREIDOIMIDAZOLINE DECARBOXYLASE-RELATED"/>
    <property type="match status" value="1"/>
</dbReference>
<dbReference type="FunFam" id="1.10.3330.10:FF:000001">
    <property type="entry name" value="2-oxo-4-hydroxy-4-carboxy-5-ureidoimidazoline decarboxylase"/>
    <property type="match status" value="1"/>
</dbReference>
<dbReference type="SUPFAM" id="SSF158694">
    <property type="entry name" value="UraD-Like"/>
    <property type="match status" value="1"/>
</dbReference>
<dbReference type="InterPro" id="IPR017580">
    <property type="entry name" value="OHCU_decarboxylase-1"/>
</dbReference>
<name>A0A921Z1Y8_MANSE</name>
<dbReference type="GO" id="GO:0051997">
    <property type="term" value="F:2-oxo-4-hydroxy-4-carboxy-5-ureidoimidazoline decarboxylase activity"/>
    <property type="evidence" value="ECO:0007669"/>
    <property type="project" value="UniProtKB-EC"/>
</dbReference>
<gene>
    <name evidence="14" type="ORF">O3G_MSEX005701</name>
</gene>
<proteinExistence type="inferred from homology"/>
<dbReference type="Pfam" id="PF09349">
    <property type="entry name" value="OHCU_decarbox"/>
    <property type="match status" value="1"/>
</dbReference>
<dbReference type="EC" id="4.1.1.97" evidence="6"/>
<dbReference type="InterPro" id="IPR018020">
    <property type="entry name" value="OHCU_decarboxylase"/>
</dbReference>
<keyword evidence="10" id="KW-0456">Lyase</keyword>
<dbReference type="GO" id="GO:0005777">
    <property type="term" value="C:peroxisome"/>
    <property type="evidence" value="ECO:0007669"/>
    <property type="project" value="UniProtKB-SubCell"/>
</dbReference>
<evidence type="ECO:0000256" key="12">
    <source>
        <dbReference type="ARBA" id="ARBA00032116"/>
    </source>
</evidence>
<evidence type="ECO:0000256" key="9">
    <source>
        <dbReference type="ARBA" id="ARBA00023140"/>
    </source>
</evidence>
<evidence type="ECO:0000256" key="6">
    <source>
        <dbReference type="ARBA" id="ARBA00012257"/>
    </source>
</evidence>
<organism evidence="14 15">
    <name type="scientific">Manduca sexta</name>
    <name type="common">Tobacco hawkmoth</name>
    <name type="synonym">Tobacco hornworm</name>
    <dbReference type="NCBI Taxonomy" id="7130"/>
    <lineage>
        <taxon>Eukaryota</taxon>
        <taxon>Metazoa</taxon>
        <taxon>Ecdysozoa</taxon>
        <taxon>Arthropoda</taxon>
        <taxon>Hexapoda</taxon>
        <taxon>Insecta</taxon>
        <taxon>Pterygota</taxon>
        <taxon>Neoptera</taxon>
        <taxon>Endopterygota</taxon>
        <taxon>Lepidoptera</taxon>
        <taxon>Glossata</taxon>
        <taxon>Ditrysia</taxon>
        <taxon>Bombycoidea</taxon>
        <taxon>Sphingidae</taxon>
        <taxon>Sphinginae</taxon>
        <taxon>Sphingini</taxon>
        <taxon>Manduca</taxon>
    </lineage>
</organism>
<dbReference type="EMBL" id="JH668361">
    <property type="protein sequence ID" value="KAG6448794.1"/>
    <property type="molecule type" value="Genomic_DNA"/>
</dbReference>
<dbReference type="InterPro" id="IPR036778">
    <property type="entry name" value="OHCU_decarboxylase_sf"/>
</dbReference>
<dbReference type="GO" id="GO:0000255">
    <property type="term" value="P:allantoin metabolic process"/>
    <property type="evidence" value="ECO:0007669"/>
    <property type="project" value="InterPro"/>
</dbReference>
<feature type="domain" description="Oxo-4-hydroxy-4-carboxy-5-ureidoimidazoline decarboxylase" evidence="13">
    <location>
        <begin position="11"/>
        <end position="166"/>
    </location>
</feature>
<keyword evidence="9" id="KW-0576">Peroxisome</keyword>
<evidence type="ECO:0000256" key="11">
    <source>
        <dbReference type="ARBA" id="ARBA00030624"/>
    </source>
</evidence>
<comment type="subcellular location">
    <subcellularLocation>
        <location evidence="3">Peroxisome</location>
    </subcellularLocation>
</comment>
<protein>
    <recommendedName>
        <fullName evidence="6">2-oxo-4-hydroxy-4-carboxy-5-ureidoimidazoline decarboxylase</fullName>
        <ecNumber evidence="6">4.1.1.97</ecNumber>
    </recommendedName>
    <alternativeName>
        <fullName evidence="12">Parahox neighbor</fullName>
    </alternativeName>
    <alternativeName>
        <fullName evidence="11">Ureidoimidazoline (2-oxo-4-hydroxy-4-carboxy-5-) decarboxylase</fullName>
    </alternativeName>
</protein>
<keyword evidence="7" id="KW-0659">Purine metabolism</keyword>
<evidence type="ECO:0000256" key="2">
    <source>
        <dbReference type="ARBA" id="ARBA00002506"/>
    </source>
</evidence>
<dbReference type="NCBIfam" id="TIGR03164">
    <property type="entry name" value="UHCUDC"/>
    <property type="match status" value="1"/>
</dbReference>
<evidence type="ECO:0000313" key="14">
    <source>
        <dbReference type="EMBL" id="KAG6448794.1"/>
    </source>
</evidence>
<dbReference type="Gene3D" id="1.10.3330.10">
    <property type="entry name" value="Oxo-4-hydroxy-4-carboxy-5-ureidoimidazoline decarboxylase"/>
    <property type="match status" value="1"/>
</dbReference>
<dbReference type="GO" id="GO:0019628">
    <property type="term" value="P:urate catabolic process"/>
    <property type="evidence" value="ECO:0007669"/>
    <property type="project" value="TreeGrafter"/>
</dbReference>
<comment type="function">
    <text evidence="2">Catalyzes the stereoselective decarboxylation of 2-oxo-4-hydroxy-4-carboxy-5-ureidoimidazoline (OHCU) to (S)-allantoin.</text>
</comment>